<keyword evidence="1" id="KW-0812">Transmembrane</keyword>
<reference evidence="2 3" key="1">
    <citation type="submission" date="2019-06" db="EMBL/GenBank/DDBJ databases">
        <title>WGS assembly of Gossypium darwinii.</title>
        <authorList>
            <person name="Chen Z.J."/>
            <person name="Sreedasyam A."/>
            <person name="Ando A."/>
            <person name="Song Q."/>
            <person name="De L."/>
            <person name="Hulse-Kemp A."/>
            <person name="Ding M."/>
            <person name="Ye W."/>
            <person name="Kirkbride R."/>
            <person name="Jenkins J."/>
            <person name="Plott C."/>
            <person name="Lovell J."/>
            <person name="Lin Y.-M."/>
            <person name="Vaughn R."/>
            <person name="Liu B."/>
            <person name="Li W."/>
            <person name="Simpson S."/>
            <person name="Scheffler B."/>
            <person name="Saski C."/>
            <person name="Grover C."/>
            <person name="Hu G."/>
            <person name="Conover J."/>
            <person name="Carlson J."/>
            <person name="Shu S."/>
            <person name="Boston L."/>
            <person name="Williams M."/>
            <person name="Peterson D."/>
            <person name="Mcgee K."/>
            <person name="Jones D."/>
            <person name="Wendel J."/>
            <person name="Stelly D."/>
            <person name="Grimwood J."/>
            <person name="Schmutz J."/>
        </authorList>
    </citation>
    <scope>NUCLEOTIDE SEQUENCE [LARGE SCALE GENOMIC DNA]</scope>
    <source>
        <strain evidence="2">1808015.09</strain>
    </source>
</reference>
<sequence>MYAFLPVSLLLSPLLYRFAKGFIALNYCLFWKEIGRFLVFFDFFPFLALPFLCICCLFPFLAGDSRRFRWLGLLSWIRISADTHMTMKESLLRRSRRQRRYQGRR</sequence>
<evidence type="ECO:0000313" key="3">
    <source>
        <dbReference type="Proteomes" id="UP000323506"/>
    </source>
</evidence>
<dbReference type="Proteomes" id="UP000323506">
    <property type="component" value="Chromosome A09"/>
</dbReference>
<keyword evidence="1" id="KW-0472">Membrane</keyword>
<keyword evidence="1" id="KW-1133">Transmembrane helix</keyword>
<protein>
    <submittedName>
        <fullName evidence="2">Uncharacterized protein</fullName>
    </submittedName>
</protein>
<evidence type="ECO:0000313" key="2">
    <source>
        <dbReference type="EMBL" id="TYH02442.1"/>
    </source>
</evidence>
<dbReference type="EMBL" id="CM017696">
    <property type="protein sequence ID" value="TYH02442.1"/>
    <property type="molecule type" value="Genomic_DNA"/>
</dbReference>
<proteinExistence type="predicted"/>
<keyword evidence="3" id="KW-1185">Reference proteome</keyword>
<organism evidence="2 3">
    <name type="scientific">Gossypium darwinii</name>
    <name type="common">Darwin's cotton</name>
    <name type="synonym">Gossypium barbadense var. darwinii</name>
    <dbReference type="NCBI Taxonomy" id="34276"/>
    <lineage>
        <taxon>Eukaryota</taxon>
        <taxon>Viridiplantae</taxon>
        <taxon>Streptophyta</taxon>
        <taxon>Embryophyta</taxon>
        <taxon>Tracheophyta</taxon>
        <taxon>Spermatophyta</taxon>
        <taxon>Magnoliopsida</taxon>
        <taxon>eudicotyledons</taxon>
        <taxon>Gunneridae</taxon>
        <taxon>Pentapetalae</taxon>
        <taxon>rosids</taxon>
        <taxon>malvids</taxon>
        <taxon>Malvales</taxon>
        <taxon>Malvaceae</taxon>
        <taxon>Malvoideae</taxon>
        <taxon>Gossypium</taxon>
    </lineage>
</organism>
<gene>
    <name evidence="2" type="ORF">ES288_A09G140900v1</name>
</gene>
<feature type="transmembrane region" description="Helical" evidence="1">
    <location>
        <begin position="43"/>
        <end position="62"/>
    </location>
</feature>
<dbReference type="AlphaFoldDB" id="A0A5D2FAE7"/>
<accession>A0A5D2FAE7</accession>
<name>A0A5D2FAE7_GOSDA</name>
<evidence type="ECO:0000256" key="1">
    <source>
        <dbReference type="SAM" id="Phobius"/>
    </source>
</evidence>